<dbReference type="Gene3D" id="3.40.50.150">
    <property type="entry name" value="Vaccinia Virus protein VP39"/>
    <property type="match status" value="1"/>
</dbReference>
<organism evidence="5 6">
    <name type="scientific">Celeribacter baekdonensis</name>
    <dbReference type="NCBI Taxonomy" id="875171"/>
    <lineage>
        <taxon>Bacteria</taxon>
        <taxon>Pseudomonadati</taxon>
        <taxon>Pseudomonadota</taxon>
        <taxon>Alphaproteobacteria</taxon>
        <taxon>Rhodobacterales</taxon>
        <taxon>Roseobacteraceae</taxon>
        <taxon>Celeribacter</taxon>
    </lineage>
</organism>
<dbReference type="PANTHER" id="PTHR11727:SF14">
    <property type="entry name" value="BLL8166 PROTEIN"/>
    <property type="match status" value="1"/>
</dbReference>
<dbReference type="InterPro" id="IPR001737">
    <property type="entry name" value="KsgA/Erm"/>
</dbReference>
<evidence type="ECO:0000256" key="1">
    <source>
        <dbReference type="ARBA" id="ARBA00022603"/>
    </source>
</evidence>
<protein>
    <submittedName>
        <fullName evidence="5">Phospholipid N-methyltransferase</fullName>
    </submittedName>
</protein>
<dbReference type="EMBL" id="FNBL01000001">
    <property type="protein sequence ID" value="SDE74985.1"/>
    <property type="molecule type" value="Genomic_DNA"/>
</dbReference>
<dbReference type="AlphaFoldDB" id="A0A1G7FHF4"/>
<dbReference type="PANTHER" id="PTHR11727">
    <property type="entry name" value="DIMETHYLADENOSINE TRANSFERASE"/>
    <property type="match status" value="1"/>
</dbReference>
<gene>
    <name evidence="5" type="ORF">SAMN04488117_10175</name>
</gene>
<dbReference type="InterPro" id="IPR029063">
    <property type="entry name" value="SAM-dependent_MTases_sf"/>
</dbReference>
<keyword evidence="2 5" id="KW-0808">Transferase</keyword>
<name>A0A1G7FHF4_9RHOB</name>
<keyword evidence="1 5" id="KW-0489">Methyltransferase</keyword>
<reference evidence="5 6" key="1">
    <citation type="submission" date="2016-10" db="EMBL/GenBank/DDBJ databases">
        <authorList>
            <person name="de Groot N.N."/>
        </authorList>
    </citation>
    <scope>NUCLEOTIDE SEQUENCE [LARGE SCALE GENOMIC DNA]</scope>
    <source>
        <strain evidence="5 6">DSM 27375</strain>
    </source>
</reference>
<dbReference type="OrthoDB" id="9805585at2"/>
<dbReference type="GO" id="GO:0003723">
    <property type="term" value="F:RNA binding"/>
    <property type="evidence" value="ECO:0007669"/>
    <property type="project" value="UniProtKB-KW"/>
</dbReference>
<sequence>MPRDFAVFLGEMIRNPDDVRAIAPSSSAMARVMAAGLEDIDGPIVEIGPGTGVFTRAILERGVAPERLTLFELNARFCDDLRSKFPGVQVLNRSATEIHHVLPPHVGAVLSGVPLLNRPTLQDGILASVFASLRPGGIFTQFTYAFSSPIEPDMQRQHGIMARKKGTIWANLPPARVFEYTRQPI</sequence>
<evidence type="ECO:0000256" key="4">
    <source>
        <dbReference type="ARBA" id="ARBA00022884"/>
    </source>
</evidence>
<evidence type="ECO:0000313" key="5">
    <source>
        <dbReference type="EMBL" id="SDE74985.1"/>
    </source>
</evidence>
<evidence type="ECO:0000256" key="2">
    <source>
        <dbReference type="ARBA" id="ARBA00022679"/>
    </source>
</evidence>
<evidence type="ECO:0000256" key="3">
    <source>
        <dbReference type="ARBA" id="ARBA00022691"/>
    </source>
</evidence>
<evidence type="ECO:0000313" key="6">
    <source>
        <dbReference type="Proteomes" id="UP000182284"/>
    </source>
</evidence>
<proteinExistence type="predicted"/>
<dbReference type="RefSeq" id="WP_074639985.1">
    <property type="nucleotide sequence ID" value="NZ_FNBL01000001.1"/>
</dbReference>
<keyword evidence="4" id="KW-0694">RNA-binding</keyword>
<dbReference type="Proteomes" id="UP000182284">
    <property type="component" value="Unassembled WGS sequence"/>
</dbReference>
<accession>A0A1G7FHF4</accession>
<dbReference type="CDD" id="cd02440">
    <property type="entry name" value="AdoMet_MTases"/>
    <property type="match status" value="1"/>
</dbReference>
<keyword evidence="3" id="KW-0949">S-adenosyl-L-methionine</keyword>
<dbReference type="GO" id="GO:0000179">
    <property type="term" value="F:rRNA (adenine-N6,N6-)-dimethyltransferase activity"/>
    <property type="evidence" value="ECO:0007669"/>
    <property type="project" value="TreeGrafter"/>
</dbReference>
<dbReference type="SUPFAM" id="SSF53335">
    <property type="entry name" value="S-adenosyl-L-methionine-dependent methyltransferases"/>
    <property type="match status" value="1"/>
</dbReference>